<evidence type="ECO:0000313" key="4">
    <source>
        <dbReference type="Proteomes" id="UP000697127"/>
    </source>
</evidence>
<accession>A0A9P7BGI2</accession>
<dbReference type="AlphaFoldDB" id="A0A9P7BGI2"/>
<sequence length="269" mass="31409">MINKLNQEENWHIVDTTEEKVTGLFNQTTNIINDKDKDNSDNINNNDNDSGNYNNTNGNDTNDSTNDDNVNINHNDNIIPNLSLPSIYCDVSNKKYNLFDKYSYIQFIQFTITAKLKRIDINANRFQTARNNLICQFLKDTLNLQISENNKFLIDNELTLYKLKNKRQLLLFLHKKFSKLHDLNNHKSYKKITSNILSNPNTSISFTLHILSIILSSIILSTVLLIILGFLFFKTNIFEQLFNFDPHYTRIIKTSRLLLSAIFEEVWFV</sequence>
<feature type="compositionally biased region" description="Low complexity" evidence="1">
    <location>
        <begin position="41"/>
        <end position="69"/>
    </location>
</feature>
<organism evidence="3 4">
    <name type="scientific">Pichia californica</name>
    <dbReference type="NCBI Taxonomy" id="460514"/>
    <lineage>
        <taxon>Eukaryota</taxon>
        <taxon>Fungi</taxon>
        <taxon>Dikarya</taxon>
        <taxon>Ascomycota</taxon>
        <taxon>Saccharomycotina</taxon>
        <taxon>Pichiomycetes</taxon>
        <taxon>Pichiales</taxon>
        <taxon>Pichiaceae</taxon>
        <taxon>Pichia</taxon>
    </lineage>
</organism>
<keyword evidence="2" id="KW-1133">Transmembrane helix</keyword>
<name>A0A9P7BGI2_9ASCO</name>
<keyword evidence="2" id="KW-0812">Transmembrane</keyword>
<reference evidence="3" key="1">
    <citation type="submission" date="2020-11" db="EMBL/GenBank/DDBJ databases">
        <title>Kefir isolates.</title>
        <authorList>
            <person name="Marcisauskas S."/>
            <person name="Kim Y."/>
            <person name="Blasche S."/>
        </authorList>
    </citation>
    <scope>NUCLEOTIDE SEQUENCE</scope>
    <source>
        <strain evidence="3">Olga-1</strain>
    </source>
</reference>
<evidence type="ECO:0000256" key="2">
    <source>
        <dbReference type="SAM" id="Phobius"/>
    </source>
</evidence>
<keyword evidence="2" id="KW-0472">Membrane</keyword>
<proteinExistence type="predicted"/>
<protein>
    <submittedName>
        <fullName evidence="3">Uncharacterized protein</fullName>
    </submittedName>
</protein>
<gene>
    <name evidence="3" type="ORF">C6P40_005374</name>
</gene>
<keyword evidence="4" id="KW-1185">Reference proteome</keyword>
<comment type="caution">
    <text evidence="3">The sequence shown here is derived from an EMBL/GenBank/DDBJ whole genome shotgun (WGS) entry which is preliminary data.</text>
</comment>
<dbReference type="EMBL" id="PUHW01000092">
    <property type="protein sequence ID" value="KAG0689240.1"/>
    <property type="molecule type" value="Genomic_DNA"/>
</dbReference>
<feature type="region of interest" description="Disordered" evidence="1">
    <location>
        <begin position="32"/>
        <end position="69"/>
    </location>
</feature>
<feature type="transmembrane region" description="Helical" evidence="2">
    <location>
        <begin position="206"/>
        <end position="233"/>
    </location>
</feature>
<evidence type="ECO:0000313" key="3">
    <source>
        <dbReference type="EMBL" id="KAG0689240.1"/>
    </source>
</evidence>
<evidence type="ECO:0000256" key="1">
    <source>
        <dbReference type="SAM" id="MobiDB-lite"/>
    </source>
</evidence>
<dbReference type="Proteomes" id="UP000697127">
    <property type="component" value="Unassembled WGS sequence"/>
</dbReference>